<feature type="domain" description="HMG box" evidence="3">
    <location>
        <begin position="49"/>
        <end position="117"/>
    </location>
</feature>
<dbReference type="PROSITE" id="PS50118">
    <property type="entry name" value="HMG_BOX_2"/>
    <property type="match status" value="1"/>
</dbReference>
<organism evidence="4 5">
    <name type="scientific">Fopius arisanus</name>
    <dbReference type="NCBI Taxonomy" id="64838"/>
    <lineage>
        <taxon>Eukaryota</taxon>
        <taxon>Metazoa</taxon>
        <taxon>Ecdysozoa</taxon>
        <taxon>Arthropoda</taxon>
        <taxon>Hexapoda</taxon>
        <taxon>Insecta</taxon>
        <taxon>Pterygota</taxon>
        <taxon>Neoptera</taxon>
        <taxon>Endopterygota</taxon>
        <taxon>Hymenoptera</taxon>
        <taxon>Apocrita</taxon>
        <taxon>Ichneumonoidea</taxon>
        <taxon>Braconidae</taxon>
        <taxon>Opiinae</taxon>
        <taxon>Fopius</taxon>
    </lineage>
</organism>
<feature type="DNA-binding region" description="HMG box" evidence="1">
    <location>
        <begin position="49"/>
        <end position="117"/>
    </location>
</feature>
<dbReference type="GO" id="GO:0003677">
    <property type="term" value="F:DNA binding"/>
    <property type="evidence" value="ECO:0007669"/>
    <property type="project" value="UniProtKB-UniRule"/>
</dbReference>
<dbReference type="KEGG" id="fas:105273402"/>
<evidence type="ECO:0000313" key="5">
    <source>
        <dbReference type="RefSeq" id="XP_011314125.1"/>
    </source>
</evidence>
<dbReference type="CDD" id="cd00084">
    <property type="entry name" value="HMG-box_SF"/>
    <property type="match status" value="1"/>
</dbReference>
<keyword evidence="4" id="KW-1185">Reference proteome</keyword>
<dbReference type="InterPro" id="IPR036910">
    <property type="entry name" value="HMG_box_dom_sf"/>
</dbReference>
<sequence>MELENERNSTRSRSNSRSSDDSARDSVKTSSSVSNVTIFNSPGAVNKTTWKSANAFLNYVQDFRQNLREAKEIMQPSNVIRLAGQQWRAMPEDEKKVYIDGALAIKRSKSKNTTEGRVNRKRVRAKSKTRKQKSTSSLHASVKKKARRKN</sequence>
<evidence type="ECO:0000259" key="3">
    <source>
        <dbReference type="PROSITE" id="PS50118"/>
    </source>
</evidence>
<dbReference type="Pfam" id="PF00505">
    <property type="entry name" value="HMG_box"/>
    <property type="match status" value="1"/>
</dbReference>
<dbReference type="RefSeq" id="XP_011314125.1">
    <property type="nucleotide sequence ID" value="XM_011315823.1"/>
</dbReference>
<reference evidence="5" key="1">
    <citation type="submission" date="2025-08" db="UniProtKB">
        <authorList>
            <consortium name="RefSeq"/>
        </authorList>
    </citation>
    <scope>IDENTIFICATION</scope>
    <source>
        <strain evidence="5">USDA-PBARC FA_bdor</strain>
        <tissue evidence="5">Whole organism</tissue>
    </source>
</reference>
<feature type="compositionally biased region" description="Basic and acidic residues" evidence="2">
    <location>
        <begin position="18"/>
        <end position="27"/>
    </location>
</feature>
<dbReference type="AlphaFoldDB" id="A0A9R1TR14"/>
<evidence type="ECO:0000313" key="4">
    <source>
        <dbReference type="Proteomes" id="UP000694866"/>
    </source>
</evidence>
<dbReference type="SMART" id="SM00398">
    <property type="entry name" value="HMG"/>
    <property type="match status" value="1"/>
</dbReference>
<keyword evidence="1" id="KW-0539">Nucleus</keyword>
<proteinExistence type="predicted"/>
<evidence type="ECO:0000256" key="2">
    <source>
        <dbReference type="SAM" id="MobiDB-lite"/>
    </source>
</evidence>
<evidence type="ECO:0000256" key="1">
    <source>
        <dbReference type="PROSITE-ProRule" id="PRU00267"/>
    </source>
</evidence>
<feature type="region of interest" description="Disordered" evidence="2">
    <location>
        <begin position="109"/>
        <end position="150"/>
    </location>
</feature>
<feature type="compositionally biased region" description="Basic residues" evidence="2">
    <location>
        <begin position="141"/>
        <end position="150"/>
    </location>
</feature>
<dbReference type="GeneID" id="105273402"/>
<dbReference type="GO" id="GO:0005634">
    <property type="term" value="C:nucleus"/>
    <property type="evidence" value="ECO:0007669"/>
    <property type="project" value="UniProtKB-UniRule"/>
</dbReference>
<dbReference type="Proteomes" id="UP000694866">
    <property type="component" value="Unplaced"/>
</dbReference>
<dbReference type="Gene3D" id="1.10.30.10">
    <property type="entry name" value="High mobility group box domain"/>
    <property type="match status" value="1"/>
</dbReference>
<keyword evidence="1" id="KW-0238">DNA-binding</keyword>
<feature type="region of interest" description="Disordered" evidence="2">
    <location>
        <begin position="1"/>
        <end position="34"/>
    </location>
</feature>
<dbReference type="SUPFAM" id="SSF47095">
    <property type="entry name" value="HMG-box"/>
    <property type="match status" value="1"/>
</dbReference>
<dbReference type="OrthoDB" id="1919336at2759"/>
<accession>A0A9R1TR14</accession>
<name>A0A9R1TR14_9HYME</name>
<dbReference type="InterPro" id="IPR009071">
    <property type="entry name" value="HMG_box_dom"/>
</dbReference>
<feature type="compositionally biased region" description="Basic residues" evidence="2">
    <location>
        <begin position="119"/>
        <end position="133"/>
    </location>
</feature>
<gene>
    <name evidence="5" type="primary">LOC105273402</name>
</gene>
<protein>
    <recommendedName>
        <fullName evidence="3">HMG box domain-containing protein</fullName>
    </recommendedName>
</protein>